<dbReference type="eggNOG" id="ENOG5033JPM">
    <property type="taxonomic scope" value="Bacteria"/>
</dbReference>
<dbReference type="HOGENOM" id="CLU_1452494_0_0_0"/>
<proteinExistence type="predicted"/>
<protein>
    <recommendedName>
        <fullName evidence="3">Lipoprotein</fullName>
    </recommendedName>
</protein>
<organism evidence="1 2">
    <name type="scientific">Gemmatirosa kalamazoonensis</name>
    <dbReference type="NCBI Taxonomy" id="861299"/>
    <lineage>
        <taxon>Bacteria</taxon>
        <taxon>Pseudomonadati</taxon>
        <taxon>Gemmatimonadota</taxon>
        <taxon>Gemmatimonadia</taxon>
        <taxon>Gemmatimonadales</taxon>
        <taxon>Gemmatimonadaceae</taxon>
        <taxon>Gemmatirosa</taxon>
    </lineage>
</organism>
<reference evidence="1 2" key="1">
    <citation type="journal article" date="2014" name="Genome Announc.">
        <title>Genome Sequence and Methylome of Soil Bacterium Gemmatirosa kalamazoonensis KBS708T, a Member of the Rarely Cultivated Gemmatimonadetes Phylum.</title>
        <authorList>
            <person name="Debruyn J.M."/>
            <person name="Radosevich M."/>
            <person name="Wommack K.E."/>
            <person name="Polson S.W."/>
            <person name="Hauser L.J."/>
            <person name="Fawaz M.N."/>
            <person name="Korlach J."/>
            <person name="Tsai Y.C."/>
        </authorList>
    </citation>
    <scope>NUCLEOTIDE SEQUENCE [LARGE SCALE GENOMIC DNA]</scope>
    <source>
        <strain evidence="1 2">KBS708</strain>
    </source>
</reference>
<gene>
    <name evidence="1" type="ORF">J421_1892</name>
</gene>
<dbReference type="InParanoid" id="W0RE98"/>
<accession>W0RE98</accession>
<dbReference type="KEGG" id="gba:J421_1892"/>
<keyword evidence="2" id="KW-1185">Reference proteome</keyword>
<dbReference type="RefSeq" id="WP_025410927.1">
    <property type="nucleotide sequence ID" value="NZ_CP007128.1"/>
</dbReference>
<dbReference type="STRING" id="861299.J421_1892"/>
<dbReference type="AlphaFoldDB" id="W0RE98"/>
<evidence type="ECO:0008006" key="3">
    <source>
        <dbReference type="Google" id="ProtNLM"/>
    </source>
</evidence>
<sequence length="186" mass="19915">MKLASRVSFVLALLGACRGAERPSAADSAYAPSVMIARFRQQVPERPTRLGDGAAEGADTLLARWARGVAARDTAALRPLALTVSEFAWLYYADSPMAQPPYELDPDVMWTQISSQSARGLTRALQRFGGRSLGAVRSACTAPRVSRALRLYDCTVAVPAAGGATLRLSVVERDGRFKLVGFGTNL</sequence>
<dbReference type="EMBL" id="CP007128">
    <property type="protein sequence ID" value="AHG89429.1"/>
    <property type="molecule type" value="Genomic_DNA"/>
</dbReference>
<dbReference type="PROSITE" id="PS51257">
    <property type="entry name" value="PROKAR_LIPOPROTEIN"/>
    <property type="match status" value="1"/>
</dbReference>
<name>W0RE98_9BACT</name>
<evidence type="ECO:0000313" key="1">
    <source>
        <dbReference type="EMBL" id="AHG89429.1"/>
    </source>
</evidence>
<dbReference type="Proteomes" id="UP000019151">
    <property type="component" value="Chromosome"/>
</dbReference>
<dbReference type="OrthoDB" id="9855419at2"/>
<evidence type="ECO:0000313" key="2">
    <source>
        <dbReference type="Proteomes" id="UP000019151"/>
    </source>
</evidence>